<reference evidence="2" key="1">
    <citation type="submission" date="2022-11" db="UniProtKB">
        <authorList>
            <consortium name="WormBaseParasite"/>
        </authorList>
    </citation>
    <scope>IDENTIFICATION</scope>
</reference>
<evidence type="ECO:0000313" key="1">
    <source>
        <dbReference type="Proteomes" id="UP000887576"/>
    </source>
</evidence>
<dbReference type="Proteomes" id="UP000887576">
    <property type="component" value="Unplaced"/>
</dbReference>
<evidence type="ECO:0000313" key="2">
    <source>
        <dbReference type="WBParaSite" id="JU765_v2.g19882.t1"/>
    </source>
</evidence>
<organism evidence="1 2">
    <name type="scientific">Panagrolaimus sp. JU765</name>
    <dbReference type="NCBI Taxonomy" id="591449"/>
    <lineage>
        <taxon>Eukaryota</taxon>
        <taxon>Metazoa</taxon>
        <taxon>Ecdysozoa</taxon>
        <taxon>Nematoda</taxon>
        <taxon>Chromadorea</taxon>
        <taxon>Rhabditida</taxon>
        <taxon>Tylenchina</taxon>
        <taxon>Panagrolaimomorpha</taxon>
        <taxon>Panagrolaimoidea</taxon>
        <taxon>Panagrolaimidae</taxon>
        <taxon>Panagrolaimus</taxon>
    </lineage>
</organism>
<proteinExistence type="predicted"/>
<protein>
    <submittedName>
        <fullName evidence="2">Uncharacterized protein</fullName>
    </submittedName>
</protein>
<sequence length="246" mass="29598">MLFKAVIQSFEKKRSVYYENLCNLAFYEEGEDELEFELEEDGQLEVPHDKMEDEVFELEEKIENEDEFKDEGENFEEFDLETEDVNPILEVNQDAFEFTEHGMRYGGKWFKDEYEFMYEWEPEQDYSRRPSYESSVEIEPEIQGHINNLIRMFIDEAKESKKQPVQHHSMEESSANLNSDLFDKTQLTNEQIEEESQAEPGIESKETEEEIKAKFEIQTKKEEFEPKEKAKEKSVKKWRKVWKNFI</sequence>
<accession>A0AC34QW59</accession>
<name>A0AC34QW59_9BILA</name>
<dbReference type="WBParaSite" id="JU765_v2.g19882.t1">
    <property type="protein sequence ID" value="JU765_v2.g19882.t1"/>
    <property type="gene ID" value="JU765_v2.g19882"/>
</dbReference>